<evidence type="ECO:0000313" key="2">
    <source>
        <dbReference type="Proteomes" id="UP000275078"/>
    </source>
</evidence>
<gene>
    <name evidence="1" type="ORF">BJ508DRAFT_309141</name>
</gene>
<dbReference type="AlphaFoldDB" id="A0A3N4HXB2"/>
<protein>
    <submittedName>
        <fullName evidence="1">Uncharacterized protein</fullName>
    </submittedName>
</protein>
<dbReference type="EMBL" id="ML119710">
    <property type="protein sequence ID" value="RPA78502.1"/>
    <property type="molecule type" value="Genomic_DNA"/>
</dbReference>
<proteinExistence type="predicted"/>
<evidence type="ECO:0000313" key="1">
    <source>
        <dbReference type="EMBL" id="RPA78502.1"/>
    </source>
</evidence>
<dbReference type="Proteomes" id="UP000275078">
    <property type="component" value="Unassembled WGS sequence"/>
</dbReference>
<keyword evidence="2" id="KW-1185">Reference proteome</keyword>
<sequence length="160" mass="17195">MPVVPPIDPAILGISSSTSGKSSPLRQAFLDAIENYKDNRTSIQHGPHPLAAPTFRKMMDLARDCLAQAAGEESFEAVLRMCGGSRLSTRDWLVATFEAMEEGDEGRKGFPEGRSVREFVESLVLGRGRGFDVGAGLGRVIGWFEVMALEQGGGIEVVGI</sequence>
<reference evidence="1 2" key="1">
    <citation type="journal article" date="2018" name="Nat. Ecol. Evol.">
        <title>Pezizomycetes genomes reveal the molecular basis of ectomycorrhizal truffle lifestyle.</title>
        <authorList>
            <person name="Murat C."/>
            <person name="Payen T."/>
            <person name="Noel B."/>
            <person name="Kuo A."/>
            <person name="Morin E."/>
            <person name="Chen J."/>
            <person name="Kohler A."/>
            <person name="Krizsan K."/>
            <person name="Balestrini R."/>
            <person name="Da Silva C."/>
            <person name="Montanini B."/>
            <person name="Hainaut M."/>
            <person name="Levati E."/>
            <person name="Barry K.W."/>
            <person name="Belfiori B."/>
            <person name="Cichocki N."/>
            <person name="Clum A."/>
            <person name="Dockter R.B."/>
            <person name="Fauchery L."/>
            <person name="Guy J."/>
            <person name="Iotti M."/>
            <person name="Le Tacon F."/>
            <person name="Lindquist E.A."/>
            <person name="Lipzen A."/>
            <person name="Malagnac F."/>
            <person name="Mello A."/>
            <person name="Molinier V."/>
            <person name="Miyauchi S."/>
            <person name="Poulain J."/>
            <person name="Riccioni C."/>
            <person name="Rubini A."/>
            <person name="Sitrit Y."/>
            <person name="Splivallo R."/>
            <person name="Traeger S."/>
            <person name="Wang M."/>
            <person name="Zifcakova L."/>
            <person name="Wipf D."/>
            <person name="Zambonelli A."/>
            <person name="Paolocci F."/>
            <person name="Nowrousian M."/>
            <person name="Ottonello S."/>
            <person name="Baldrian P."/>
            <person name="Spatafora J.W."/>
            <person name="Henrissat B."/>
            <person name="Nagy L.G."/>
            <person name="Aury J.M."/>
            <person name="Wincker P."/>
            <person name="Grigoriev I.V."/>
            <person name="Bonfante P."/>
            <person name="Martin F.M."/>
        </authorList>
    </citation>
    <scope>NUCLEOTIDE SEQUENCE [LARGE SCALE GENOMIC DNA]</scope>
    <source>
        <strain evidence="1 2">RN42</strain>
    </source>
</reference>
<organism evidence="1 2">
    <name type="scientific">Ascobolus immersus RN42</name>
    <dbReference type="NCBI Taxonomy" id="1160509"/>
    <lineage>
        <taxon>Eukaryota</taxon>
        <taxon>Fungi</taxon>
        <taxon>Dikarya</taxon>
        <taxon>Ascomycota</taxon>
        <taxon>Pezizomycotina</taxon>
        <taxon>Pezizomycetes</taxon>
        <taxon>Pezizales</taxon>
        <taxon>Ascobolaceae</taxon>
        <taxon>Ascobolus</taxon>
    </lineage>
</organism>
<name>A0A3N4HXB2_ASCIM</name>
<accession>A0A3N4HXB2</accession>